<evidence type="ECO:0000256" key="7">
    <source>
        <dbReference type="ARBA" id="ARBA00022833"/>
    </source>
</evidence>
<keyword evidence="11" id="KW-0479">Metal-binding</keyword>
<evidence type="ECO:0000256" key="8">
    <source>
        <dbReference type="ARBA" id="ARBA00022989"/>
    </source>
</evidence>
<reference evidence="13" key="1">
    <citation type="submission" date="2019-06" db="EMBL/GenBank/DDBJ databases">
        <title>Complete genome sequence of Methylogaea oryzae strain JCM16910.</title>
        <authorList>
            <person name="Asakawa S."/>
        </authorList>
    </citation>
    <scope>NUCLEOTIDE SEQUENCE</scope>
    <source>
        <strain evidence="13">E10</strain>
    </source>
</reference>
<dbReference type="SUPFAM" id="SSF50156">
    <property type="entry name" value="PDZ domain-like"/>
    <property type="match status" value="2"/>
</dbReference>
<sequence>MHTVFFFLLALAILVAFHEFGHYWVARRLGVKVLRFSLGFGKVLWRYRKSPEDTEFTLSAIPLGGYVKMVDEREGPVAEADLPFAFNRQALWVRSSIVAAGPLFNFGLAVLLYWLVFVAGETGMRPVLGPVAPASLAAQAGFVEGDEIVSVESRATPTWSQVWGSLQSLATDSGSYRIQVTTGDGDTAERVLVVPPELAGHPEQLGRELGFRPWEPKLAPVLDKVLPGGAAAQAGLQPGDLVVEADGQPVESWRQWVEYVRQRPEQAIALTVDREGLQLSLTVRPFATVSEGEKVGKIGATVRIPPGLSEQMQVEYRLNPVSALGEAIARTAEYSWLTVKMVSRMFVGQAALDNLSGPISIAQYAGQSASMGWLQFVKFLAVVSISLGVLNLLPVPVLDGGHLFFFLIEGVKGSPLSEQAMAVSQRIGMAFLIFLMGLALMLDLQRLLA</sequence>
<dbReference type="AlphaFoldDB" id="A0A8D4VPB0"/>
<dbReference type="SMART" id="SM00228">
    <property type="entry name" value="PDZ"/>
    <property type="match status" value="2"/>
</dbReference>
<gene>
    <name evidence="13" type="primary">rseP</name>
    <name evidence="13" type="ORF">MoryE10_13480</name>
</gene>
<dbReference type="KEGG" id="moz:MoryE10_13480"/>
<keyword evidence="5 11" id="KW-0812">Transmembrane</keyword>
<comment type="subcellular location">
    <subcellularLocation>
        <location evidence="2">Membrane</location>
        <topology evidence="2">Multi-pass membrane protein</topology>
    </subcellularLocation>
</comment>
<evidence type="ECO:0000313" key="14">
    <source>
        <dbReference type="Proteomes" id="UP000824988"/>
    </source>
</evidence>
<keyword evidence="4 13" id="KW-0645">Protease</keyword>
<evidence type="ECO:0000313" key="13">
    <source>
        <dbReference type="EMBL" id="BBL70742.1"/>
    </source>
</evidence>
<keyword evidence="6 11" id="KW-0378">Hydrolase</keyword>
<evidence type="ECO:0000256" key="5">
    <source>
        <dbReference type="ARBA" id="ARBA00022692"/>
    </source>
</evidence>
<evidence type="ECO:0000256" key="9">
    <source>
        <dbReference type="ARBA" id="ARBA00023049"/>
    </source>
</evidence>
<feature type="transmembrane region" description="Helical" evidence="11">
    <location>
        <begin position="91"/>
        <end position="116"/>
    </location>
</feature>
<evidence type="ECO:0000256" key="1">
    <source>
        <dbReference type="ARBA" id="ARBA00001947"/>
    </source>
</evidence>
<dbReference type="PROSITE" id="PS50106">
    <property type="entry name" value="PDZ"/>
    <property type="match status" value="1"/>
</dbReference>
<dbReference type="EMBL" id="AP019782">
    <property type="protein sequence ID" value="BBL70742.1"/>
    <property type="molecule type" value="Genomic_DNA"/>
</dbReference>
<dbReference type="GO" id="GO:0016020">
    <property type="term" value="C:membrane"/>
    <property type="evidence" value="ECO:0007669"/>
    <property type="project" value="UniProtKB-SubCell"/>
</dbReference>
<dbReference type="Pfam" id="PF02163">
    <property type="entry name" value="Peptidase_M50"/>
    <property type="match status" value="1"/>
</dbReference>
<keyword evidence="9 11" id="KW-0482">Metalloprotease</keyword>
<dbReference type="PANTHER" id="PTHR42837">
    <property type="entry name" value="REGULATOR OF SIGMA-E PROTEASE RSEP"/>
    <property type="match status" value="1"/>
</dbReference>
<dbReference type="InterPro" id="IPR041489">
    <property type="entry name" value="PDZ_6"/>
</dbReference>
<comment type="cofactor">
    <cofactor evidence="1 11">
        <name>Zn(2+)</name>
        <dbReference type="ChEBI" id="CHEBI:29105"/>
    </cofactor>
</comment>
<organism evidence="13 14">
    <name type="scientific">Methylogaea oryzae</name>
    <dbReference type="NCBI Taxonomy" id="1295382"/>
    <lineage>
        <taxon>Bacteria</taxon>
        <taxon>Pseudomonadati</taxon>
        <taxon>Pseudomonadota</taxon>
        <taxon>Gammaproteobacteria</taxon>
        <taxon>Methylococcales</taxon>
        <taxon>Methylococcaceae</taxon>
        <taxon>Methylogaea</taxon>
    </lineage>
</organism>
<dbReference type="CDD" id="cd23081">
    <property type="entry name" value="cpPDZ_EcRseP-like"/>
    <property type="match status" value="1"/>
</dbReference>
<dbReference type="GO" id="GO:0004222">
    <property type="term" value="F:metalloendopeptidase activity"/>
    <property type="evidence" value="ECO:0007669"/>
    <property type="project" value="InterPro"/>
</dbReference>
<dbReference type="Pfam" id="PF17820">
    <property type="entry name" value="PDZ_6"/>
    <property type="match status" value="1"/>
</dbReference>
<dbReference type="InterPro" id="IPR001478">
    <property type="entry name" value="PDZ"/>
</dbReference>
<evidence type="ECO:0000256" key="3">
    <source>
        <dbReference type="ARBA" id="ARBA00007931"/>
    </source>
</evidence>
<dbReference type="InterPro" id="IPR036034">
    <property type="entry name" value="PDZ_sf"/>
</dbReference>
<dbReference type="EC" id="3.4.24.-" evidence="11"/>
<keyword evidence="7 11" id="KW-0862">Zinc</keyword>
<dbReference type="GO" id="GO:0046872">
    <property type="term" value="F:metal ion binding"/>
    <property type="evidence" value="ECO:0007669"/>
    <property type="project" value="UniProtKB-KW"/>
</dbReference>
<name>A0A8D4VPB0_9GAMM</name>
<dbReference type="NCBIfam" id="TIGR00054">
    <property type="entry name" value="RIP metalloprotease RseP"/>
    <property type="match status" value="1"/>
</dbReference>
<dbReference type="InterPro" id="IPR004387">
    <property type="entry name" value="Pept_M50_Zn"/>
</dbReference>
<comment type="similarity">
    <text evidence="3 11">Belongs to the peptidase M50B family.</text>
</comment>
<accession>A0A8D4VPB0</accession>
<feature type="transmembrane region" description="Helical" evidence="11">
    <location>
        <begin position="427"/>
        <end position="444"/>
    </location>
</feature>
<evidence type="ECO:0000256" key="10">
    <source>
        <dbReference type="ARBA" id="ARBA00023136"/>
    </source>
</evidence>
<protein>
    <recommendedName>
        <fullName evidence="11">Zinc metalloprotease</fullName>
        <ecNumber evidence="11">3.4.24.-</ecNumber>
    </recommendedName>
</protein>
<evidence type="ECO:0000256" key="6">
    <source>
        <dbReference type="ARBA" id="ARBA00022801"/>
    </source>
</evidence>
<dbReference type="InterPro" id="IPR008915">
    <property type="entry name" value="Peptidase_M50"/>
</dbReference>
<keyword evidence="10 11" id="KW-0472">Membrane</keyword>
<evidence type="ECO:0000256" key="11">
    <source>
        <dbReference type="RuleBase" id="RU362031"/>
    </source>
</evidence>
<evidence type="ECO:0000256" key="2">
    <source>
        <dbReference type="ARBA" id="ARBA00004141"/>
    </source>
</evidence>
<evidence type="ECO:0000256" key="4">
    <source>
        <dbReference type="ARBA" id="ARBA00022670"/>
    </source>
</evidence>
<evidence type="ECO:0000259" key="12">
    <source>
        <dbReference type="PROSITE" id="PS50106"/>
    </source>
</evidence>
<dbReference type="GO" id="GO:0006508">
    <property type="term" value="P:proteolysis"/>
    <property type="evidence" value="ECO:0007669"/>
    <property type="project" value="UniProtKB-KW"/>
</dbReference>
<keyword evidence="8 11" id="KW-1133">Transmembrane helix</keyword>
<dbReference type="CDD" id="cd06163">
    <property type="entry name" value="S2P-M50_PDZ_RseP-like"/>
    <property type="match status" value="1"/>
</dbReference>
<dbReference type="Proteomes" id="UP000824988">
    <property type="component" value="Chromosome"/>
</dbReference>
<proteinExistence type="inferred from homology"/>
<dbReference type="RefSeq" id="WP_054772833.1">
    <property type="nucleotide sequence ID" value="NZ_AP019782.1"/>
</dbReference>
<feature type="domain" description="PDZ" evidence="12">
    <location>
        <begin position="221"/>
        <end position="252"/>
    </location>
</feature>
<dbReference type="Gene3D" id="2.30.42.10">
    <property type="match status" value="2"/>
</dbReference>
<dbReference type="PANTHER" id="PTHR42837:SF2">
    <property type="entry name" value="MEMBRANE METALLOPROTEASE ARASP2, CHLOROPLASTIC-RELATED"/>
    <property type="match status" value="1"/>
</dbReference>
<keyword evidence="14" id="KW-1185">Reference proteome</keyword>